<proteinExistence type="inferred from homology"/>
<dbReference type="Pfam" id="PF05186">
    <property type="entry name" value="Dpy-30"/>
    <property type="match status" value="1"/>
</dbReference>
<evidence type="ECO:0000256" key="4">
    <source>
        <dbReference type="SAM" id="MobiDB-lite"/>
    </source>
</evidence>
<evidence type="ECO:0008006" key="7">
    <source>
        <dbReference type="Google" id="ProtNLM"/>
    </source>
</evidence>
<keyword evidence="6" id="KW-1185">Reference proteome</keyword>
<accession>A0ABR1DWI6</accession>
<comment type="caution">
    <text evidence="5">The sequence shown here is derived from an EMBL/GenBank/DDBJ whole genome shotgun (WGS) entry which is preliminary data.</text>
</comment>
<comment type="similarity">
    <text evidence="2">Belongs to the dpy-30 family.</text>
</comment>
<evidence type="ECO:0000313" key="5">
    <source>
        <dbReference type="EMBL" id="KAK6754668.1"/>
    </source>
</evidence>
<dbReference type="Proteomes" id="UP001303046">
    <property type="component" value="Unassembled WGS sequence"/>
</dbReference>
<name>A0ABR1DWI6_NECAM</name>
<dbReference type="Gene3D" id="1.20.890.10">
    <property type="entry name" value="cAMP-dependent protein kinase regulatory subunit, dimerization-anchoring domain"/>
    <property type="match status" value="1"/>
</dbReference>
<feature type="compositionally biased region" description="Low complexity" evidence="4">
    <location>
        <begin position="65"/>
        <end position="122"/>
    </location>
</feature>
<feature type="compositionally biased region" description="Low complexity" evidence="4">
    <location>
        <begin position="38"/>
        <end position="53"/>
    </location>
</feature>
<comment type="subcellular location">
    <subcellularLocation>
        <location evidence="1">Nucleus</location>
    </subcellularLocation>
</comment>
<evidence type="ECO:0000256" key="1">
    <source>
        <dbReference type="ARBA" id="ARBA00004123"/>
    </source>
</evidence>
<dbReference type="CDD" id="cd22965">
    <property type="entry name" value="DD_DPY30_SDC1"/>
    <property type="match status" value="1"/>
</dbReference>
<evidence type="ECO:0000256" key="3">
    <source>
        <dbReference type="ARBA" id="ARBA00023242"/>
    </source>
</evidence>
<gene>
    <name evidence="5" type="primary">Necator_chrV.g18364</name>
    <name evidence="5" type="ORF">RB195_013573</name>
</gene>
<protein>
    <recommendedName>
        <fullName evidence="7">Dpy-30 motif protein</fullName>
    </recommendedName>
</protein>
<dbReference type="EMBL" id="JAVFWL010000005">
    <property type="protein sequence ID" value="KAK6754668.1"/>
    <property type="molecule type" value="Genomic_DNA"/>
</dbReference>
<evidence type="ECO:0000313" key="6">
    <source>
        <dbReference type="Proteomes" id="UP001303046"/>
    </source>
</evidence>
<reference evidence="5 6" key="1">
    <citation type="submission" date="2023-08" db="EMBL/GenBank/DDBJ databases">
        <title>A Necator americanus chromosomal reference genome.</title>
        <authorList>
            <person name="Ilik V."/>
            <person name="Petrzelkova K.J."/>
            <person name="Pardy F."/>
            <person name="Fuh T."/>
            <person name="Niatou-Singa F.S."/>
            <person name="Gouil Q."/>
            <person name="Baker L."/>
            <person name="Ritchie M.E."/>
            <person name="Jex A.R."/>
            <person name="Gazzola D."/>
            <person name="Li H."/>
            <person name="Toshio Fujiwara R."/>
            <person name="Zhan B."/>
            <person name="Aroian R.V."/>
            <person name="Pafco B."/>
            <person name="Schwarz E.M."/>
        </authorList>
    </citation>
    <scope>NUCLEOTIDE SEQUENCE [LARGE SCALE GENOMIC DNA]</scope>
    <source>
        <strain evidence="5 6">Aroian</strain>
        <tissue evidence="5">Whole animal</tissue>
    </source>
</reference>
<dbReference type="InterPro" id="IPR007858">
    <property type="entry name" value="Dpy-30_motif"/>
</dbReference>
<keyword evidence="3" id="KW-0539">Nucleus</keyword>
<feature type="region of interest" description="Disordered" evidence="4">
    <location>
        <begin position="38"/>
        <end position="122"/>
    </location>
</feature>
<sequence length="176" mass="18304">MSIFIFVEHVWGSCQIPRWFWKKSERHVFSMADAATESAPAPADTAAAPTEAAQPPVESMETGDAPPATGAATTEEAAPPAPAAATPAQPTPSAAPVASATAPAASAAPAAPAAPTQPRSAPAIPTRQYLDQTVVPILLQALGALAKERPENPIDFLINFLIKEKERYQPSTENVS</sequence>
<dbReference type="InterPro" id="IPR049629">
    <property type="entry name" value="DPY30_SDC1_DD"/>
</dbReference>
<organism evidence="5 6">
    <name type="scientific">Necator americanus</name>
    <name type="common">Human hookworm</name>
    <dbReference type="NCBI Taxonomy" id="51031"/>
    <lineage>
        <taxon>Eukaryota</taxon>
        <taxon>Metazoa</taxon>
        <taxon>Ecdysozoa</taxon>
        <taxon>Nematoda</taxon>
        <taxon>Chromadorea</taxon>
        <taxon>Rhabditida</taxon>
        <taxon>Rhabditina</taxon>
        <taxon>Rhabditomorpha</taxon>
        <taxon>Strongyloidea</taxon>
        <taxon>Ancylostomatidae</taxon>
        <taxon>Bunostominae</taxon>
        <taxon>Necator</taxon>
    </lineage>
</organism>
<evidence type="ECO:0000256" key="2">
    <source>
        <dbReference type="ARBA" id="ARBA00010849"/>
    </source>
</evidence>